<proteinExistence type="predicted"/>
<dbReference type="InterPro" id="IPR012312">
    <property type="entry name" value="Hemerythrin-like"/>
</dbReference>
<dbReference type="Pfam" id="PF01814">
    <property type="entry name" value="Hemerythrin"/>
    <property type="match status" value="1"/>
</dbReference>
<evidence type="ECO:0000259" key="1">
    <source>
        <dbReference type="Pfam" id="PF01814"/>
    </source>
</evidence>
<dbReference type="PANTHER" id="PTHR39966">
    <property type="entry name" value="BLL2471 PROTEIN-RELATED"/>
    <property type="match status" value="1"/>
</dbReference>
<protein>
    <submittedName>
        <fullName evidence="2">Hemerythrin</fullName>
    </submittedName>
</protein>
<evidence type="ECO:0000313" key="2">
    <source>
        <dbReference type="EMBL" id="AYV78310.1"/>
    </source>
</evidence>
<reference evidence="2" key="1">
    <citation type="submission" date="2018-10" db="EMBL/GenBank/DDBJ databases">
        <title>Hidden diversity of soil giant viruses.</title>
        <authorList>
            <person name="Schulz F."/>
            <person name="Alteio L."/>
            <person name="Goudeau D."/>
            <person name="Ryan E.M."/>
            <person name="Malmstrom R.R."/>
            <person name="Blanchard J."/>
            <person name="Woyke T."/>
        </authorList>
    </citation>
    <scope>NUCLEOTIDE SEQUENCE</scope>
    <source>
        <strain evidence="2">EDV1</strain>
    </source>
</reference>
<name>A0A3G4ZTT3_9VIRU</name>
<sequence length="197" mass="23667">METTPIEDLMREHGLLNRVLIIYDECVNKINNNHPLDIKIIYYAAIVIKTFIENYHEKTEENYVFPLLKKYGKDIHLVDELYKQHQIGRIFTNNIIKLSHMELLNNEQKIKLANYIRLFVKMYRYHESREDTVIFQDFKNLLSKKDYMELGEIFEKEEERVIGKNGYEKYLDIVVLLEKKLGIHDLSIITHELKSFL</sequence>
<feature type="domain" description="Hemerythrin-like" evidence="1">
    <location>
        <begin position="4"/>
        <end position="92"/>
    </location>
</feature>
<dbReference type="GO" id="GO:0005886">
    <property type="term" value="C:plasma membrane"/>
    <property type="evidence" value="ECO:0007669"/>
    <property type="project" value="TreeGrafter"/>
</dbReference>
<organism evidence="2">
    <name type="scientific">Edafosvirus sp</name>
    <dbReference type="NCBI Taxonomy" id="2487765"/>
    <lineage>
        <taxon>Viruses</taxon>
        <taxon>Varidnaviria</taxon>
        <taxon>Bamfordvirae</taxon>
        <taxon>Nucleocytoviricota</taxon>
        <taxon>Megaviricetes</taxon>
        <taxon>Imitervirales</taxon>
        <taxon>Mimiviridae</taxon>
        <taxon>Klosneuvirinae</taxon>
    </lineage>
</organism>
<accession>A0A3G4ZTT3</accession>
<dbReference type="Gene3D" id="1.20.120.520">
    <property type="entry name" value="nmb1532 protein domain like"/>
    <property type="match status" value="1"/>
</dbReference>
<dbReference type="PANTHER" id="PTHR39966:SF1">
    <property type="entry name" value="HEMERYTHRIN-LIKE DOMAIN-CONTAINING PROTEIN"/>
    <property type="match status" value="1"/>
</dbReference>
<dbReference type="EMBL" id="MK072074">
    <property type="protein sequence ID" value="AYV78310.1"/>
    <property type="molecule type" value="Genomic_DNA"/>
</dbReference>
<gene>
    <name evidence="2" type="ORF">Edafosvirus9_24</name>
</gene>